<feature type="region of interest" description="Disordered" evidence="1">
    <location>
        <begin position="15"/>
        <end position="35"/>
    </location>
</feature>
<gene>
    <name evidence="2" type="ORF">A2750_01950</name>
</gene>
<name>A0A1F8F5N9_9BACT</name>
<feature type="region of interest" description="Disordered" evidence="1">
    <location>
        <begin position="94"/>
        <end position="117"/>
    </location>
</feature>
<sequence length="117" mass="13423">MQVISQGSHFEVRYRVTSESHKDNTPLKKDGEEPLVNGGVLMEHRALLEIRPGEVPATAFERLKKNLTDSSVRIYGTLRLVEVIRVEVLRAESDLNSKNDDTNSDPVEKTIWHYHQR</sequence>
<dbReference type="AlphaFoldDB" id="A0A1F8F5N9"/>
<evidence type="ECO:0000313" key="2">
    <source>
        <dbReference type="EMBL" id="OGN08464.1"/>
    </source>
</evidence>
<organism evidence="2 3">
    <name type="scientific">Candidatus Yanofskybacteria bacterium RIFCSPHIGHO2_01_FULL_45_42</name>
    <dbReference type="NCBI Taxonomy" id="1802671"/>
    <lineage>
        <taxon>Bacteria</taxon>
        <taxon>Candidatus Yanofskyibacteriota</taxon>
    </lineage>
</organism>
<protein>
    <submittedName>
        <fullName evidence="2">Uncharacterized protein</fullName>
    </submittedName>
</protein>
<feature type="compositionally biased region" description="Basic and acidic residues" evidence="1">
    <location>
        <begin position="94"/>
        <end position="111"/>
    </location>
</feature>
<proteinExistence type="predicted"/>
<dbReference type="EMBL" id="MGJL01000004">
    <property type="protein sequence ID" value="OGN08464.1"/>
    <property type="molecule type" value="Genomic_DNA"/>
</dbReference>
<reference evidence="2 3" key="1">
    <citation type="journal article" date="2016" name="Nat. Commun.">
        <title>Thousands of microbial genomes shed light on interconnected biogeochemical processes in an aquifer system.</title>
        <authorList>
            <person name="Anantharaman K."/>
            <person name="Brown C.T."/>
            <person name="Hug L.A."/>
            <person name="Sharon I."/>
            <person name="Castelle C.J."/>
            <person name="Probst A.J."/>
            <person name="Thomas B.C."/>
            <person name="Singh A."/>
            <person name="Wilkins M.J."/>
            <person name="Karaoz U."/>
            <person name="Brodie E.L."/>
            <person name="Williams K.H."/>
            <person name="Hubbard S.S."/>
            <person name="Banfield J.F."/>
        </authorList>
    </citation>
    <scope>NUCLEOTIDE SEQUENCE [LARGE SCALE GENOMIC DNA]</scope>
</reference>
<accession>A0A1F8F5N9</accession>
<dbReference type="Proteomes" id="UP000178023">
    <property type="component" value="Unassembled WGS sequence"/>
</dbReference>
<evidence type="ECO:0000256" key="1">
    <source>
        <dbReference type="SAM" id="MobiDB-lite"/>
    </source>
</evidence>
<feature type="compositionally biased region" description="Basic and acidic residues" evidence="1">
    <location>
        <begin position="15"/>
        <end position="32"/>
    </location>
</feature>
<comment type="caution">
    <text evidence="2">The sequence shown here is derived from an EMBL/GenBank/DDBJ whole genome shotgun (WGS) entry which is preliminary data.</text>
</comment>
<evidence type="ECO:0000313" key="3">
    <source>
        <dbReference type="Proteomes" id="UP000178023"/>
    </source>
</evidence>